<dbReference type="Gene3D" id="2.60.40.10">
    <property type="entry name" value="Immunoglobulins"/>
    <property type="match status" value="1"/>
</dbReference>
<proteinExistence type="predicted"/>
<dbReference type="InterPro" id="IPR011123">
    <property type="entry name" value="Y_Y_Y"/>
</dbReference>
<feature type="domain" description="Two component regulator three Y" evidence="2">
    <location>
        <begin position="66"/>
        <end position="126"/>
    </location>
</feature>
<reference evidence="3 4" key="1">
    <citation type="submission" date="2021-05" db="EMBL/GenBank/DDBJ databases">
        <title>Novel Bacillus species.</title>
        <authorList>
            <person name="Liu G."/>
        </authorList>
    </citation>
    <scope>NUCLEOTIDE SEQUENCE [LARGE SCALE GENOMIC DNA]</scope>
    <source>
        <strain evidence="3 4">FJAT-49682</strain>
    </source>
</reference>
<feature type="signal peptide" evidence="1">
    <location>
        <begin position="1"/>
        <end position="21"/>
    </location>
</feature>
<organism evidence="3 4">
    <name type="scientific">Lederbergia citrea</name>
    <dbReference type="NCBI Taxonomy" id="2833581"/>
    <lineage>
        <taxon>Bacteria</taxon>
        <taxon>Bacillati</taxon>
        <taxon>Bacillota</taxon>
        <taxon>Bacilli</taxon>
        <taxon>Bacillales</taxon>
        <taxon>Bacillaceae</taxon>
        <taxon>Lederbergia</taxon>
    </lineage>
</organism>
<sequence length="127" mass="14799">MRRNIILCMLFCIFVFSGCSAVSKDKKTSPDTQQNITNESLKDMKINDVTIEKSDDNNIKVTVDAEGENLKYAYYIYEGDKLMEKIRYGKDDHISYEVKNPGTYKVRVFVMNKDKEKVTKYTNEIEI</sequence>
<dbReference type="EMBL" id="JAGYPN010000002">
    <property type="protein sequence ID" value="MBS4223372.1"/>
    <property type="molecule type" value="Genomic_DNA"/>
</dbReference>
<evidence type="ECO:0000256" key="1">
    <source>
        <dbReference type="SAM" id="SignalP"/>
    </source>
</evidence>
<gene>
    <name evidence="3" type="ORF">KHA91_11520</name>
</gene>
<dbReference type="Pfam" id="PF07495">
    <property type="entry name" value="Y_Y_Y"/>
    <property type="match status" value="1"/>
</dbReference>
<evidence type="ECO:0000313" key="4">
    <source>
        <dbReference type="Proteomes" id="UP000676456"/>
    </source>
</evidence>
<evidence type="ECO:0000313" key="3">
    <source>
        <dbReference type="EMBL" id="MBS4223372.1"/>
    </source>
</evidence>
<keyword evidence="1" id="KW-0732">Signal</keyword>
<dbReference type="RefSeq" id="WP_213098386.1">
    <property type="nucleotide sequence ID" value="NZ_JAGYPN010000002.1"/>
</dbReference>
<protein>
    <recommendedName>
        <fullName evidence="2">Two component regulator three Y domain-containing protein</fullName>
    </recommendedName>
</protein>
<dbReference type="InterPro" id="IPR013783">
    <property type="entry name" value="Ig-like_fold"/>
</dbReference>
<name>A0A942UP08_9BACI</name>
<dbReference type="AlphaFoldDB" id="A0A942UP08"/>
<dbReference type="PROSITE" id="PS51257">
    <property type="entry name" value="PROKAR_LIPOPROTEIN"/>
    <property type="match status" value="1"/>
</dbReference>
<keyword evidence="4" id="KW-1185">Reference proteome</keyword>
<evidence type="ECO:0000259" key="2">
    <source>
        <dbReference type="Pfam" id="PF07495"/>
    </source>
</evidence>
<accession>A0A942UP08</accession>
<feature type="chain" id="PRO_5037659392" description="Two component regulator three Y domain-containing protein" evidence="1">
    <location>
        <begin position="22"/>
        <end position="127"/>
    </location>
</feature>
<comment type="caution">
    <text evidence="3">The sequence shown here is derived from an EMBL/GenBank/DDBJ whole genome shotgun (WGS) entry which is preliminary data.</text>
</comment>
<dbReference type="Proteomes" id="UP000676456">
    <property type="component" value="Unassembled WGS sequence"/>
</dbReference>